<dbReference type="InterPro" id="IPR027417">
    <property type="entry name" value="P-loop_NTPase"/>
</dbReference>
<dbReference type="SMART" id="SM00382">
    <property type="entry name" value="AAA"/>
    <property type="match status" value="1"/>
</dbReference>
<dbReference type="InterPro" id="IPR011527">
    <property type="entry name" value="ABC1_TM_dom"/>
</dbReference>
<dbReference type="InterPro" id="IPR036640">
    <property type="entry name" value="ABC1_TM_sf"/>
</dbReference>
<proteinExistence type="predicted"/>
<protein>
    <submittedName>
        <fullName evidence="10">ATP-binding cassette subfamily C protein</fullName>
    </submittedName>
</protein>
<reference evidence="10 11" key="1">
    <citation type="submission" date="2023-07" db="EMBL/GenBank/DDBJ databases">
        <title>Sequencing the genomes of 1000 actinobacteria strains.</title>
        <authorList>
            <person name="Klenk H.-P."/>
        </authorList>
    </citation>
    <scope>NUCLEOTIDE SEQUENCE [LARGE SCALE GENOMIC DNA]</scope>
    <source>
        <strain evidence="10 11">DSM 14785</strain>
    </source>
</reference>
<dbReference type="Pfam" id="PF00005">
    <property type="entry name" value="ABC_tran"/>
    <property type="match status" value="1"/>
</dbReference>
<evidence type="ECO:0000259" key="8">
    <source>
        <dbReference type="PROSITE" id="PS50893"/>
    </source>
</evidence>
<dbReference type="Gene3D" id="1.20.1560.10">
    <property type="entry name" value="ABC transporter type 1, transmembrane domain"/>
    <property type="match status" value="1"/>
</dbReference>
<dbReference type="InterPro" id="IPR003439">
    <property type="entry name" value="ABC_transporter-like_ATP-bd"/>
</dbReference>
<dbReference type="Proteomes" id="UP001240250">
    <property type="component" value="Unassembled WGS sequence"/>
</dbReference>
<dbReference type="PROSITE" id="PS50929">
    <property type="entry name" value="ABC_TM1F"/>
    <property type="match status" value="1"/>
</dbReference>
<dbReference type="InterPro" id="IPR039421">
    <property type="entry name" value="Type_1_exporter"/>
</dbReference>
<feature type="transmembrane region" description="Helical" evidence="7">
    <location>
        <begin position="44"/>
        <end position="66"/>
    </location>
</feature>
<dbReference type="EMBL" id="JAUSVM010000001">
    <property type="protein sequence ID" value="MDQ0425652.1"/>
    <property type="molecule type" value="Genomic_DNA"/>
</dbReference>
<keyword evidence="5 7" id="KW-1133">Transmembrane helix</keyword>
<dbReference type="Pfam" id="PF00664">
    <property type="entry name" value="ABC_membrane"/>
    <property type="match status" value="1"/>
</dbReference>
<evidence type="ECO:0000256" key="5">
    <source>
        <dbReference type="ARBA" id="ARBA00022989"/>
    </source>
</evidence>
<comment type="caution">
    <text evidence="10">The sequence shown here is derived from an EMBL/GenBank/DDBJ whole genome shotgun (WGS) entry which is preliminary data.</text>
</comment>
<evidence type="ECO:0000313" key="10">
    <source>
        <dbReference type="EMBL" id="MDQ0425652.1"/>
    </source>
</evidence>
<name>A0ABU0GJY5_9CELL</name>
<feature type="domain" description="ABC transporter" evidence="8">
    <location>
        <begin position="385"/>
        <end position="615"/>
    </location>
</feature>
<evidence type="ECO:0000256" key="3">
    <source>
        <dbReference type="ARBA" id="ARBA00022741"/>
    </source>
</evidence>
<keyword evidence="4 10" id="KW-0067">ATP-binding</keyword>
<dbReference type="RefSeq" id="WP_070319433.1">
    <property type="nucleotide sequence ID" value="NZ_JAUSVM010000001.1"/>
</dbReference>
<feature type="transmembrane region" description="Helical" evidence="7">
    <location>
        <begin position="159"/>
        <end position="178"/>
    </location>
</feature>
<accession>A0ABU0GJY5</accession>
<dbReference type="GO" id="GO:0005524">
    <property type="term" value="F:ATP binding"/>
    <property type="evidence" value="ECO:0007669"/>
    <property type="project" value="UniProtKB-KW"/>
</dbReference>
<evidence type="ECO:0000256" key="7">
    <source>
        <dbReference type="SAM" id="Phobius"/>
    </source>
</evidence>
<feature type="domain" description="ABC transmembrane type-1" evidence="9">
    <location>
        <begin position="45"/>
        <end position="327"/>
    </location>
</feature>
<comment type="subcellular location">
    <subcellularLocation>
        <location evidence="1">Cell membrane</location>
        <topology evidence="1">Multi-pass membrane protein</topology>
    </subcellularLocation>
</comment>
<dbReference type="PANTHER" id="PTHR24221">
    <property type="entry name" value="ATP-BINDING CASSETTE SUB-FAMILY B"/>
    <property type="match status" value="1"/>
</dbReference>
<dbReference type="PROSITE" id="PS50893">
    <property type="entry name" value="ABC_TRANSPORTER_2"/>
    <property type="match status" value="1"/>
</dbReference>
<keyword evidence="2 7" id="KW-0812">Transmembrane</keyword>
<evidence type="ECO:0000256" key="6">
    <source>
        <dbReference type="ARBA" id="ARBA00023136"/>
    </source>
</evidence>
<dbReference type="InterPro" id="IPR003593">
    <property type="entry name" value="AAA+_ATPase"/>
</dbReference>
<feature type="transmembrane region" description="Helical" evidence="7">
    <location>
        <begin position="277"/>
        <end position="308"/>
    </location>
</feature>
<evidence type="ECO:0000256" key="4">
    <source>
        <dbReference type="ARBA" id="ARBA00022840"/>
    </source>
</evidence>
<organism evidence="10 11">
    <name type="scientific">Cellulomonas iranensis</name>
    <dbReference type="NCBI Taxonomy" id="76862"/>
    <lineage>
        <taxon>Bacteria</taxon>
        <taxon>Bacillati</taxon>
        <taxon>Actinomycetota</taxon>
        <taxon>Actinomycetes</taxon>
        <taxon>Micrococcales</taxon>
        <taxon>Cellulomonadaceae</taxon>
        <taxon>Cellulomonas</taxon>
    </lineage>
</organism>
<dbReference type="SUPFAM" id="SSF52540">
    <property type="entry name" value="P-loop containing nucleoside triphosphate hydrolases"/>
    <property type="match status" value="1"/>
</dbReference>
<feature type="transmembrane region" description="Helical" evidence="7">
    <location>
        <begin position="81"/>
        <end position="106"/>
    </location>
</feature>
<dbReference type="SUPFAM" id="SSF90123">
    <property type="entry name" value="ABC transporter transmembrane region"/>
    <property type="match status" value="1"/>
</dbReference>
<evidence type="ECO:0000313" key="11">
    <source>
        <dbReference type="Proteomes" id="UP001240250"/>
    </source>
</evidence>
<dbReference type="CDD" id="cd07346">
    <property type="entry name" value="ABC_6TM_exporters"/>
    <property type="match status" value="1"/>
</dbReference>
<evidence type="ECO:0000256" key="2">
    <source>
        <dbReference type="ARBA" id="ARBA00022692"/>
    </source>
</evidence>
<keyword evidence="6 7" id="KW-0472">Membrane</keyword>
<evidence type="ECO:0000256" key="1">
    <source>
        <dbReference type="ARBA" id="ARBA00004651"/>
    </source>
</evidence>
<gene>
    <name evidence="10" type="ORF">JO380_002033</name>
</gene>
<evidence type="ECO:0000259" key="9">
    <source>
        <dbReference type="PROSITE" id="PS50929"/>
    </source>
</evidence>
<dbReference type="PANTHER" id="PTHR24221:SF654">
    <property type="entry name" value="ATP-BINDING CASSETTE SUB-FAMILY B MEMBER 6"/>
    <property type="match status" value="1"/>
</dbReference>
<sequence length="622" mass="63179">MSTPAPGTVPTAATAPPAAALPVADPAATRRYAWQVLRTHRGGVAAAAVVLLVGAFAGLVPVWLIGRMVDAVAADAAPSRLWWSAAALVAALVGATALAAVARLLVARTFEHALADLRERTVHAALHVPPAQVERAGTGDLVARVSGDVDVLRTAVSQVLPAVCGAGATILLTVGGLAGLDWRFAVAVLTAVPLQVWGVRAFGRRAGPVFRAERAAAADRTHQVLEAVTAADTIRALGTSDAHERRVERASLRAVDRTVEGLRVQLAFAHRLHAGELVGLGAVLVVGYWLVGAGAATVGAATTAALLVHRLFDPVGILLSQVDDLQRAQAALARVVGVLPADGPAGDTPDAAPGTTDARAAVAGTTVAGTTVAGTHAPTTDAGTIDVRGVTFAYDPDRPVLHAVDLHVAAGEVVALVGASGAGKSTLARLVTGAVAPTAGTVLVDGAPAGSPRAATAVAAVTQEVHVFAGTLADDLRLARPDADDARLRDALTLVGADWVDDLPEGLRTAVGAGGLPLSPDRAQQVALARLALTDARVVVLDEATAEAGSGAARTLDVAARRVLAGRTALVVVHRLDQAARADRIALLDAGRVVATGTHDELLAGCEPYARLWSAWHRGRAS</sequence>
<dbReference type="Gene3D" id="3.40.50.300">
    <property type="entry name" value="P-loop containing nucleotide triphosphate hydrolases"/>
    <property type="match status" value="1"/>
</dbReference>
<keyword evidence="11" id="KW-1185">Reference proteome</keyword>
<keyword evidence="3" id="KW-0547">Nucleotide-binding</keyword>